<evidence type="ECO:0000256" key="10">
    <source>
        <dbReference type="SAM" id="MobiDB-lite"/>
    </source>
</evidence>
<dbReference type="SMART" id="SM00165">
    <property type="entry name" value="UBA"/>
    <property type="match status" value="1"/>
</dbReference>
<dbReference type="InterPro" id="IPR029071">
    <property type="entry name" value="Ubiquitin-like_domsf"/>
</dbReference>
<dbReference type="CDD" id="cd05479">
    <property type="entry name" value="RP_DDI"/>
    <property type="match status" value="1"/>
</dbReference>
<keyword evidence="6" id="KW-0963">Cytoplasm</keyword>
<reference evidence="13" key="1">
    <citation type="submission" date="2016-08" db="EMBL/GenBank/DDBJ databases">
        <authorList>
            <person name="Yan J."/>
        </authorList>
    </citation>
    <scope>NUCLEOTIDE SEQUENCE</scope>
    <source>
        <strain evidence="13">CSS-01s</strain>
    </source>
</reference>
<feature type="compositionally biased region" description="Low complexity" evidence="10">
    <location>
        <begin position="1"/>
        <end position="14"/>
    </location>
</feature>
<comment type="caution">
    <text evidence="13">The sequence shown here is derived from an EMBL/GenBank/DDBJ whole genome shotgun (WGS) entry which is preliminary data.</text>
</comment>
<dbReference type="GO" id="GO:0006508">
    <property type="term" value="P:proteolysis"/>
    <property type="evidence" value="ECO:0007669"/>
    <property type="project" value="UniProtKB-KW"/>
</dbReference>
<comment type="similarity">
    <text evidence="3">Belongs to the DDI1 family.</text>
</comment>
<feature type="region of interest" description="Disordered" evidence="10">
    <location>
        <begin position="481"/>
        <end position="549"/>
    </location>
</feature>
<organism evidence="13 14">
    <name type="scientific">Lasiodiplodia theobromae</name>
    <dbReference type="NCBI Taxonomy" id="45133"/>
    <lineage>
        <taxon>Eukaryota</taxon>
        <taxon>Fungi</taxon>
        <taxon>Dikarya</taxon>
        <taxon>Ascomycota</taxon>
        <taxon>Pezizomycotina</taxon>
        <taxon>Dothideomycetes</taxon>
        <taxon>Dothideomycetes incertae sedis</taxon>
        <taxon>Botryosphaeriales</taxon>
        <taxon>Botryosphaeriaceae</taxon>
        <taxon>Lasiodiplodia</taxon>
    </lineage>
</organism>
<evidence type="ECO:0000256" key="3">
    <source>
        <dbReference type="ARBA" id="ARBA00009136"/>
    </source>
</evidence>
<dbReference type="Pfam" id="PF00627">
    <property type="entry name" value="UBA"/>
    <property type="match status" value="1"/>
</dbReference>
<evidence type="ECO:0000313" key="14">
    <source>
        <dbReference type="Proteomes" id="UP000627934"/>
    </source>
</evidence>
<feature type="domain" description="UBA" evidence="11">
    <location>
        <begin position="549"/>
        <end position="589"/>
    </location>
</feature>
<comment type="function">
    <text evidence="1">Probable aspartic protease. May be involved in the regulation of exocytosis. Acts as a linker between the 19S proteasome and polyubiquitinated proteins via UBA domain interactions with ubiquitin for their subsequent degradation. Required for S-phase checkpoint control.</text>
</comment>
<feature type="domain" description="Ubiquitin-like" evidence="12">
    <location>
        <begin position="87"/>
        <end position="167"/>
    </location>
</feature>
<dbReference type="PROSITE" id="PS50030">
    <property type="entry name" value="UBA"/>
    <property type="match status" value="1"/>
</dbReference>
<accession>A0A8H7IRP6</accession>
<dbReference type="GO" id="GO:0016829">
    <property type="term" value="F:lyase activity"/>
    <property type="evidence" value="ECO:0007669"/>
    <property type="project" value="UniProtKB-KW"/>
</dbReference>
<gene>
    <name evidence="13" type="ORF">BFW01_g1117</name>
</gene>
<dbReference type="GO" id="GO:0005737">
    <property type="term" value="C:cytoplasm"/>
    <property type="evidence" value="ECO:0007669"/>
    <property type="project" value="UniProtKB-SubCell"/>
</dbReference>
<dbReference type="PROSITE" id="PS50053">
    <property type="entry name" value="UBIQUITIN_2"/>
    <property type="match status" value="1"/>
</dbReference>
<dbReference type="SUPFAM" id="SSF54236">
    <property type="entry name" value="Ubiquitin-like"/>
    <property type="match status" value="1"/>
</dbReference>
<dbReference type="GO" id="GO:0004190">
    <property type="term" value="F:aspartic-type endopeptidase activity"/>
    <property type="evidence" value="ECO:0007669"/>
    <property type="project" value="UniProtKB-KW"/>
</dbReference>
<evidence type="ECO:0000313" key="13">
    <source>
        <dbReference type="EMBL" id="KAF9630555.1"/>
    </source>
</evidence>
<dbReference type="Gene3D" id="2.40.70.10">
    <property type="entry name" value="Acid Proteases"/>
    <property type="match status" value="1"/>
</dbReference>
<dbReference type="CDD" id="cd01796">
    <property type="entry name" value="Ubl_Ddi1_like"/>
    <property type="match status" value="1"/>
</dbReference>
<evidence type="ECO:0000259" key="12">
    <source>
        <dbReference type="PROSITE" id="PS50053"/>
    </source>
</evidence>
<evidence type="ECO:0000256" key="6">
    <source>
        <dbReference type="ARBA" id="ARBA00022490"/>
    </source>
</evidence>
<evidence type="ECO:0000256" key="1">
    <source>
        <dbReference type="ARBA" id="ARBA00003231"/>
    </source>
</evidence>
<comment type="subunit">
    <text evidence="4">Binds ubiquitin and polyubiquitinated proteins.</text>
</comment>
<dbReference type="Gene3D" id="3.10.20.90">
    <property type="entry name" value="Phosphatidylinositol 3-kinase Catalytic Subunit, Chain A, domain 1"/>
    <property type="match status" value="1"/>
</dbReference>
<keyword evidence="7" id="KW-0645">Protease</keyword>
<dbReference type="InterPro" id="IPR021109">
    <property type="entry name" value="Peptidase_aspartic_dom_sf"/>
</dbReference>
<dbReference type="SMART" id="SM00213">
    <property type="entry name" value="UBQ"/>
    <property type="match status" value="1"/>
</dbReference>
<comment type="subcellular location">
    <subcellularLocation>
        <location evidence="2">Cytoplasm</location>
    </subcellularLocation>
</comment>
<evidence type="ECO:0000256" key="5">
    <source>
        <dbReference type="ARBA" id="ARBA00021491"/>
    </source>
</evidence>
<dbReference type="Proteomes" id="UP000627934">
    <property type="component" value="Unassembled WGS sequence"/>
</dbReference>
<evidence type="ECO:0000256" key="8">
    <source>
        <dbReference type="ARBA" id="ARBA00022750"/>
    </source>
</evidence>
<feature type="compositionally biased region" description="Low complexity" evidence="10">
    <location>
        <begin position="165"/>
        <end position="180"/>
    </location>
</feature>
<keyword evidence="13" id="KW-0456">Lyase</keyword>
<feature type="region of interest" description="Disordered" evidence="10">
    <location>
        <begin position="165"/>
        <end position="191"/>
    </location>
</feature>
<dbReference type="Pfam" id="PF09668">
    <property type="entry name" value="Asp_protease"/>
    <property type="match status" value="1"/>
</dbReference>
<dbReference type="SUPFAM" id="SSF50630">
    <property type="entry name" value="Acid proteases"/>
    <property type="match status" value="1"/>
</dbReference>
<evidence type="ECO:0000259" key="11">
    <source>
        <dbReference type="PROSITE" id="PS50030"/>
    </source>
</evidence>
<dbReference type="SUPFAM" id="SSF46934">
    <property type="entry name" value="UBA-like"/>
    <property type="match status" value="1"/>
</dbReference>
<keyword evidence="8" id="KW-0064">Aspartyl protease</keyword>
<feature type="region of interest" description="Disordered" evidence="10">
    <location>
        <begin position="53"/>
        <end position="77"/>
    </location>
</feature>
<feature type="region of interest" description="Disordered" evidence="10">
    <location>
        <begin position="1"/>
        <end position="23"/>
    </location>
</feature>
<dbReference type="InterPro" id="IPR015940">
    <property type="entry name" value="UBA"/>
</dbReference>
<dbReference type="CDD" id="cd14309">
    <property type="entry name" value="UBA_scDdi1_like"/>
    <property type="match status" value="1"/>
</dbReference>
<reference evidence="13" key="2">
    <citation type="journal article" date="2018" name="DNA Res.">
        <title>Comparative genome and transcriptome analyses reveal adaptations to opportunistic infections in woody plant degrading pathogens of Botryosphaeriaceae.</title>
        <authorList>
            <person name="Yan J.Y."/>
            <person name="Zhao W.S."/>
            <person name="Chen Z."/>
            <person name="Xing Q.K."/>
            <person name="Zhang W."/>
            <person name="Chethana K.W.T."/>
            <person name="Xue M.F."/>
            <person name="Xu J.P."/>
            <person name="Phillips A.J.L."/>
            <person name="Wang Y."/>
            <person name="Liu J.H."/>
            <person name="Liu M."/>
            <person name="Zhou Y."/>
            <person name="Jayawardena R.S."/>
            <person name="Manawasinghe I.S."/>
            <person name="Huang J.B."/>
            <person name="Qiao G.H."/>
            <person name="Fu C.Y."/>
            <person name="Guo F.F."/>
            <person name="Dissanayake A.J."/>
            <person name="Peng Y.L."/>
            <person name="Hyde K.D."/>
            <person name="Li X.H."/>
        </authorList>
    </citation>
    <scope>NUCLEOTIDE SEQUENCE</scope>
    <source>
        <strain evidence="13">CSS-01s</strain>
    </source>
</reference>
<dbReference type="InterPro" id="IPR033882">
    <property type="entry name" value="DDI1_N"/>
</dbReference>
<sequence length="589" mass="64773">MSSGAPPFASSPPSYDATAGRPQQHVTDARILLPHHGLVLQRRLTACQLFITSPDTRAPNRPRRRNTPSRAPAPPTARCYVASRPRITISINAPDEPADQELLNLDLPPGLTLADLKGFVQVEANFPVNSQYFFYNGQPLAGDSMTLEQAGIKDDDMLVVMIRRQGQRQQPAAQRPAQQQPPRPRRSPQDDEIETTRLRILGDHNALRSLQDSRPELAAAVNDPNRWREEWINMKRLQEEQQREHQRQLDLLNADPFNVEAQAKIEEMIRQERVIENLQHAYEHNPEGKCFLPLSAPPVTTSFPPLRRIHFPDVVVLRDHGRLFDLHTQSRHSVLWRRTCLERVLFFGRVTMLYINCEVNGHPVKAFVDSGAQATIMSPSCAEACGIKRLIDNRYAGMAVGVGTAKILGRVHHAEISIGGAIMPCAFTVMEGKSVDLLFGLDMLKRYKAKIDLEKNCLCFEGIEVPFLPESEIPKSFEEAQLDEPTVSGPNGTEVGTRSGAVRPAGSAAASSSASAGQSSSSAQAQGSRSQAQGRTLGASEQRNTSAAPFPAADIDQLVSLGFSRQQAINALQACGGNVEYAASLLFQG</sequence>
<protein>
    <recommendedName>
        <fullName evidence="5">DNA damage-inducible protein 1</fullName>
    </recommendedName>
</protein>
<evidence type="ECO:0000256" key="4">
    <source>
        <dbReference type="ARBA" id="ARBA00011128"/>
    </source>
</evidence>
<dbReference type="EMBL" id="MDYX01000040">
    <property type="protein sequence ID" value="KAF9630555.1"/>
    <property type="molecule type" value="Genomic_DNA"/>
</dbReference>
<dbReference type="PANTHER" id="PTHR12917">
    <property type="entry name" value="ASPARTYL PROTEASE DDI-RELATED"/>
    <property type="match status" value="1"/>
</dbReference>
<name>A0A8H7IRP6_9PEZI</name>
<evidence type="ECO:0000256" key="7">
    <source>
        <dbReference type="ARBA" id="ARBA00022670"/>
    </source>
</evidence>
<dbReference type="Gene3D" id="1.10.8.10">
    <property type="entry name" value="DNA helicase RuvA subunit, C-terminal domain"/>
    <property type="match status" value="1"/>
</dbReference>
<evidence type="ECO:0000256" key="2">
    <source>
        <dbReference type="ARBA" id="ARBA00004496"/>
    </source>
</evidence>
<feature type="compositionally biased region" description="Low complexity" evidence="10">
    <location>
        <begin position="498"/>
        <end position="535"/>
    </location>
</feature>
<dbReference type="AlphaFoldDB" id="A0A8H7IRP6"/>
<dbReference type="InterPro" id="IPR019103">
    <property type="entry name" value="Peptidase_aspartic_DDI1-type"/>
</dbReference>
<keyword evidence="9" id="KW-0378">Hydrolase</keyword>
<dbReference type="InterPro" id="IPR009060">
    <property type="entry name" value="UBA-like_sf"/>
</dbReference>
<dbReference type="Pfam" id="PF00240">
    <property type="entry name" value="ubiquitin"/>
    <property type="match status" value="1"/>
</dbReference>
<proteinExistence type="inferred from homology"/>
<dbReference type="PANTHER" id="PTHR12917:SF1">
    <property type="entry name" value="AT13091P"/>
    <property type="match status" value="1"/>
</dbReference>
<evidence type="ECO:0000256" key="9">
    <source>
        <dbReference type="ARBA" id="ARBA00022801"/>
    </source>
</evidence>
<dbReference type="InterPro" id="IPR000626">
    <property type="entry name" value="Ubiquitin-like_dom"/>
</dbReference>